<keyword evidence="2" id="KW-1185">Reference proteome</keyword>
<proteinExistence type="predicted"/>
<organism evidence="1 2">
    <name type="scientific">Nocardia amamiensis</name>
    <dbReference type="NCBI Taxonomy" id="404578"/>
    <lineage>
        <taxon>Bacteria</taxon>
        <taxon>Bacillati</taxon>
        <taxon>Actinomycetota</taxon>
        <taxon>Actinomycetes</taxon>
        <taxon>Mycobacteriales</taxon>
        <taxon>Nocardiaceae</taxon>
        <taxon>Nocardia</taxon>
    </lineage>
</organism>
<evidence type="ECO:0000313" key="2">
    <source>
        <dbReference type="Proteomes" id="UP000702209"/>
    </source>
</evidence>
<evidence type="ECO:0000313" key="1">
    <source>
        <dbReference type="EMBL" id="MBF6302738.1"/>
    </source>
</evidence>
<dbReference type="RefSeq" id="WP_195133919.1">
    <property type="nucleotide sequence ID" value="NZ_JADLQX010000054.1"/>
</dbReference>
<name>A0ABS0D1K2_9NOCA</name>
<dbReference type="Proteomes" id="UP000702209">
    <property type="component" value="Unassembled WGS sequence"/>
</dbReference>
<gene>
    <name evidence="1" type="ORF">IU459_35175</name>
</gene>
<reference evidence="1 2" key="1">
    <citation type="submission" date="2020-10" db="EMBL/GenBank/DDBJ databases">
        <title>Identification of Nocardia species via Next-generation sequencing and recognition of intraspecies genetic diversity.</title>
        <authorList>
            <person name="Li P."/>
            <person name="Li P."/>
            <person name="Lu B."/>
        </authorList>
    </citation>
    <scope>NUCLEOTIDE SEQUENCE [LARGE SCALE GENOMIC DNA]</scope>
    <source>
        <strain evidence="1 2">BJ06-0157</strain>
    </source>
</reference>
<sequence>MHRTTVGDTHAGWRLVGHRIEILFLRDERDSTPAYRLRNDGSTVPVPLGQCGFVAFDERALPDLAQVREWFPRHFHLWDAVRKHYWQVLLPTHGPPTTDLPAPPQ</sequence>
<dbReference type="EMBL" id="JADLQX010000054">
    <property type="protein sequence ID" value="MBF6302738.1"/>
    <property type="molecule type" value="Genomic_DNA"/>
</dbReference>
<comment type="caution">
    <text evidence="1">The sequence shown here is derived from an EMBL/GenBank/DDBJ whole genome shotgun (WGS) entry which is preliminary data.</text>
</comment>
<accession>A0ABS0D1K2</accession>
<protein>
    <submittedName>
        <fullName evidence="1">Uncharacterized protein</fullName>
    </submittedName>
</protein>